<reference evidence="2 3" key="1">
    <citation type="submission" date="2015-01" db="EMBL/GenBank/DDBJ databases">
        <title>Evolution of Trichinella species and genotypes.</title>
        <authorList>
            <person name="Korhonen P.K."/>
            <person name="Edoardo P."/>
            <person name="Giuseppe L.R."/>
            <person name="Gasser R.B."/>
        </authorList>
    </citation>
    <scope>NUCLEOTIDE SEQUENCE [LARGE SCALE GENOMIC DNA]</scope>
    <source>
        <strain evidence="2">ISS37</strain>
    </source>
</reference>
<dbReference type="InterPro" id="IPR038479">
    <property type="entry name" value="Transthyretin-like_sf"/>
</dbReference>
<feature type="non-terminal residue" evidence="2">
    <location>
        <position position="1"/>
    </location>
</feature>
<comment type="similarity">
    <text evidence="1">Belongs to the nematode transthyretin-like family.</text>
</comment>
<accession>A0A0V0RPV2</accession>
<dbReference type="InterPro" id="IPR001534">
    <property type="entry name" value="Transthyretin-like"/>
</dbReference>
<comment type="caution">
    <text evidence="2">The sequence shown here is derived from an EMBL/GenBank/DDBJ whole genome shotgun (WGS) entry which is preliminary data.</text>
</comment>
<keyword evidence="3" id="KW-1185">Reference proteome</keyword>
<organism evidence="2 3">
    <name type="scientific">Trichinella nelsoni</name>
    <dbReference type="NCBI Taxonomy" id="6336"/>
    <lineage>
        <taxon>Eukaryota</taxon>
        <taxon>Metazoa</taxon>
        <taxon>Ecdysozoa</taxon>
        <taxon>Nematoda</taxon>
        <taxon>Enoplea</taxon>
        <taxon>Dorylaimia</taxon>
        <taxon>Trichinellida</taxon>
        <taxon>Trichinellidae</taxon>
        <taxon>Trichinella</taxon>
    </lineage>
</organism>
<dbReference type="OrthoDB" id="5916590at2759"/>
<proteinExistence type="inferred from homology"/>
<evidence type="ECO:0000313" key="2">
    <source>
        <dbReference type="EMBL" id="KRX16521.1"/>
    </source>
</evidence>
<gene>
    <name evidence="2" type="primary">ttr-46</name>
    <name evidence="2" type="ORF">T07_10733</name>
</gene>
<dbReference type="Pfam" id="PF01060">
    <property type="entry name" value="TTR-52"/>
    <property type="match status" value="1"/>
</dbReference>
<protein>
    <submittedName>
        <fullName evidence="2">Transthyretin-like protein 46</fullName>
    </submittedName>
</protein>
<dbReference type="EMBL" id="JYDL01000106">
    <property type="protein sequence ID" value="KRX16521.1"/>
    <property type="molecule type" value="Genomic_DNA"/>
</dbReference>
<dbReference type="Proteomes" id="UP000054630">
    <property type="component" value="Unassembled WGS sequence"/>
</dbReference>
<dbReference type="Gene3D" id="2.60.40.3330">
    <property type="match status" value="1"/>
</dbReference>
<name>A0A0V0RPV2_9BILA</name>
<evidence type="ECO:0000313" key="3">
    <source>
        <dbReference type="Proteomes" id="UP000054630"/>
    </source>
</evidence>
<dbReference type="PANTHER" id="PTHR21700">
    <property type="entry name" value="TRANSTHYRETIN-LIKE FAMILY PROTEIN-RELATED"/>
    <property type="match status" value="1"/>
</dbReference>
<evidence type="ECO:0000256" key="1">
    <source>
        <dbReference type="ARBA" id="ARBA00010112"/>
    </source>
</evidence>
<sequence>LKYWKMTNLKQFHKLLLFAFIVIVSLTLAKEQRVRIQGKLMCGDQPASKVAVKLIEKDLTFDDTMAKNETNTNGEFYLDGTDNEIGTIEPYFKIYHRCNSHHVCKRRWKIKVPSKYITDVNGPAKVFNIGTVNLELKIEEDKKCMPV</sequence>
<dbReference type="AlphaFoldDB" id="A0A0V0RPV2"/>
<dbReference type="GO" id="GO:0009986">
    <property type="term" value="C:cell surface"/>
    <property type="evidence" value="ECO:0007669"/>
    <property type="project" value="InterPro"/>
</dbReference>